<dbReference type="PANTHER" id="PTHR42206">
    <property type="entry name" value="METAL-DEPENDENT HYDROLASE-RELATED"/>
    <property type="match status" value="1"/>
</dbReference>
<keyword evidence="1" id="KW-0378">Hydrolase</keyword>
<organism evidence="1 2">
    <name type="scientific">Methanoplanus endosymbiosus</name>
    <dbReference type="NCBI Taxonomy" id="33865"/>
    <lineage>
        <taxon>Archaea</taxon>
        <taxon>Methanobacteriati</taxon>
        <taxon>Methanobacteriota</taxon>
        <taxon>Stenosarchaea group</taxon>
        <taxon>Methanomicrobia</taxon>
        <taxon>Methanomicrobiales</taxon>
        <taxon>Methanomicrobiaceae</taxon>
        <taxon>Methanoplanus</taxon>
    </lineage>
</organism>
<dbReference type="InterPro" id="IPR011589">
    <property type="entry name" value="UCP004961"/>
</dbReference>
<reference evidence="1" key="1">
    <citation type="submission" date="2022-04" db="EMBL/GenBank/DDBJ databases">
        <title>Complete genome of Methanoplanus endosymbiosus DSM 3599.</title>
        <authorList>
            <person name="Chen S.-C."/>
            <person name="You Y.-T."/>
            <person name="Zhou Y.-Z."/>
            <person name="Lai M.-C."/>
        </authorList>
    </citation>
    <scope>NUCLEOTIDE SEQUENCE</scope>
    <source>
        <strain evidence="1">DSM 3599</strain>
    </source>
</reference>
<dbReference type="Gene3D" id="3.20.20.140">
    <property type="entry name" value="Metal-dependent hydrolases"/>
    <property type="match status" value="1"/>
</dbReference>
<sequence>MILKDIPITDDHMHIDPVNGKGIKAALEFKRSGGTHIFLVTKPSWSFGITPQSGEDFRPVFEKTIQLADEITENGVKTFPILGVHPAEIGKLTAAGMTVEEAADVMSAGLTVAAEYVRNGEAVALKSGRPHYEVTPDVWDASNRVLAHAIALAHDADCALQIHAETGPCEDVVTMAQKSGMDIHRIVKHFGIPETPLTPSLIAKHEAIPDLARQGRLFTMESDYMDENSRPGSVIGPKSVPRFTRKLIESGKITEEQAYKIHKDNPEKIYGVEINLG</sequence>
<dbReference type="SUPFAM" id="SSF51556">
    <property type="entry name" value="Metallo-dependent hydrolases"/>
    <property type="match status" value="1"/>
</dbReference>
<evidence type="ECO:0000313" key="1">
    <source>
        <dbReference type="EMBL" id="UUX92108.1"/>
    </source>
</evidence>
<dbReference type="EMBL" id="CP096115">
    <property type="protein sequence ID" value="UUX92108.1"/>
    <property type="molecule type" value="Genomic_DNA"/>
</dbReference>
<dbReference type="InterPro" id="IPR032466">
    <property type="entry name" value="Metal_Hydrolase"/>
</dbReference>
<dbReference type="Pfam" id="PF01026">
    <property type="entry name" value="TatD_DNase"/>
    <property type="match status" value="1"/>
</dbReference>
<dbReference type="RefSeq" id="WP_257742260.1">
    <property type="nucleotide sequence ID" value="NZ_CP096115.1"/>
</dbReference>
<accession>A0A9E7PL03</accession>
<protein>
    <submittedName>
        <fullName evidence="1">TatD family hydrolase</fullName>
    </submittedName>
</protein>
<dbReference type="PANTHER" id="PTHR42206:SF1">
    <property type="entry name" value="METAL-DEPENDENT HYDROLASE"/>
    <property type="match status" value="1"/>
</dbReference>
<dbReference type="AlphaFoldDB" id="A0A9E7PL03"/>
<proteinExistence type="predicted"/>
<dbReference type="GO" id="GO:0016788">
    <property type="term" value="F:hydrolase activity, acting on ester bonds"/>
    <property type="evidence" value="ECO:0007669"/>
    <property type="project" value="InterPro"/>
</dbReference>
<dbReference type="KEGG" id="mend:L6E24_12200"/>
<gene>
    <name evidence="1" type="ORF">L6E24_12200</name>
</gene>
<keyword evidence="2" id="KW-1185">Reference proteome</keyword>
<evidence type="ECO:0000313" key="2">
    <source>
        <dbReference type="Proteomes" id="UP001060368"/>
    </source>
</evidence>
<dbReference type="Proteomes" id="UP001060368">
    <property type="component" value="Chromosome"/>
</dbReference>
<name>A0A9E7PL03_9EURY</name>
<dbReference type="PIRSF" id="PIRSF004961">
    <property type="entry name" value="UCP004961_TatD"/>
    <property type="match status" value="1"/>
</dbReference>
<dbReference type="GeneID" id="74308476"/>
<dbReference type="InterPro" id="IPR001130">
    <property type="entry name" value="TatD-like"/>
</dbReference>